<sequence>MHSLTLVAAVPSMFELLLSFIFLILLVLGGYGLALVVMYWKVSGYYRSTGRSFYFLGVTGTLVFYLQIIRAVVLQLWWLLSKGANHQKPLLDKHSEQDAVLFVHGFHMSGSCFWGFRTYLERRGLDTFSLNLGRPYINPARYIDSLHRALGDTVAKSATGQIHLVAHSMGGLICRMLLERYPQDRQLIRSIVTLGTPHGGTLAVSALSLPWLQRLFHPDSELLHSLSTFQQSAPDLPVMTLGSRNDLVVYPLEYALLDGTTRVRMCAISHVGMLTEKRVYKRVYLWLHRQQDRLHNAPSDKEPGLS</sequence>
<keyword evidence="1" id="KW-1133">Transmembrane helix</keyword>
<reference evidence="3" key="1">
    <citation type="submission" date="2021-03" db="EMBL/GenBank/DDBJ databases">
        <title>novel species isolated from a fishpond in China.</title>
        <authorList>
            <person name="Lu H."/>
            <person name="Cai Z."/>
        </authorList>
    </citation>
    <scope>NUCLEOTIDE SEQUENCE</scope>
    <source>
        <strain evidence="3">JCM 30855</strain>
    </source>
</reference>
<keyword evidence="4" id="KW-1185">Reference proteome</keyword>
<evidence type="ECO:0000313" key="4">
    <source>
        <dbReference type="Proteomes" id="UP000664654"/>
    </source>
</evidence>
<organism evidence="3 4">
    <name type="scientific">Bowmanella dokdonensis</name>
    <dbReference type="NCBI Taxonomy" id="751969"/>
    <lineage>
        <taxon>Bacteria</taxon>
        <taxon>Pseudomonadati</taxon>
        <taxon>Pseudomonadota</taxon>
        <taxon>Gammaproteobacteria</taxon>
        <taxon>Alteromonadales</taxon>
        <taxon>Alteromonadaceae</taxon>
        <taxon>Bowmanella</taxon>
    </lineage>
</organism>
<feature type="transmembrane region" description="Helical" evidence="1">
    <location>
        <begin position="52"/>
        <end position="79"/>
    </location>
</feature>
<accession>A0A939IMA8</accession>
<gene>
    <name evidence="3" type="ORF">J0A66_07770</name>
</gene>
<dbReference type="PANTHER" id="PTHR37946">
    <property type="entry name" value="SLL1969 PROTEIN"/>
    <property type="match status" value="1"/>
</dbReference>
<name>A0A939IMA8_9ALTE</name>
<dbReference type="GO" id="GO:0016787">
    <property type="term" value="F:hydrolase activity"/>
    <property type="evidence" value="ECO:0007669"/>
    <property type="project" value="UniProtKB-KW"/>
</dbReference>
<proteinExistence type="predicted"/>
<dbReference type="Pfam" id="PF00561">
    <property type="entry name" value="Abhydrolase_1"/>
    <property type="match status" value="1"/>
</dbReference>
<comment type="caution">
    <text evidence="3">The sequence shown here is derived from an EMBL/GenBank/DDBJ whole genome shotgun (WGS) entry which is preliminary data.</text>
</comment>
<feature type="domain" description="AB hydrolase-1" evidence="2">
    <location>
        <begin position="99"/>
        <end position="210"/>
    </location>
</feature>
<evidence type="ECO:0000256" key="1">
    <source>
        <dbReference type="SAM" id="Phobius"/>
    </source>
</evidence>
<dbReference type="EMBL" id="JAFKCV010000003">
    <property type="protein sequence ID" value="MBN7825118.1"/>
    <property type="molecule type" value="Genomic_DNA"/>
</dbReference>
<dbReference type="Gene3D" id="3.40.50.1820">
    <property type="entry name" value="alpha/beta hydrolase"/>
    <property type="match status" value="1"/>
</dbReference>
<dbReference type="InterPro" id="IPR029058">
    <property type="entry name" value="AB_hydrolase_fold"/>
</dbReference>
<feature type="transmembrane region" description="Helical" evidence="1">
    <location>
        <begin position="20"/>
        <end position="40"/>
    </location>
</feature>
<keyword evidence="1" id="KW-0472">Membrane</keyword>
<keyword evidence="3" id="KW-0378">Hydrolase</keyword>
<dbReference type="SUPFAM" id="SSF53474">
    <property type="entry name" value="alpha/beta-Hydrolases"/>
    <property type="match status" value="1"/>
</dbReference>
<keyword evidence="1" id="KW-0812">Transmembrane</keyword>
<dbReference type="InterPro" id="IPR000073">
    <property type="entry name" value="AB_hydrolase_1"/>
</dbReference>
<dbReference type="RefSeq" id="WP_206573220.1">
    <property type="nucleotide sequence ID" value="NZ_JAFKCV010000003.1"/>
</dbReference>
<dbReference type="AlphaFoldDB" id="A0A939IMA8"/>
<dbReference type="PANTHER" id="PTHR37946:SF1">
    <property type="entry name" value="SLL1969 PROTEIN"/>
    <property type="match status" value="1"/>
</dbReference>
<protein>
    <submittedName>
        <fullName evidence="3">Alpha/beta fold hydrolase</fullName>
    </submittedName>
</protein>
<dbReference type="Proteomes" id="UP000664654">
    <property type="component" value="Unassembled WGS sequence"/>
</dbReference>
<evidence type="ECO:0000313" key="3">
    <source>
        <dbReference type="EMBL" id="MBN7825118.1"/>
    </source>
</evidence>
<evidence type="ECO:0000259" key="2">
    <source>
        <dbReference type="Pfam" id="PF00561"/>
    </source>
</evidence>